<evidence type="ECO:0000256" key="1">
    <source>
        <dbReference type="SAM" id="MobiDB-lite"/>
    </source>
</evidence>
<dbReference type="AlphaFoldDB" id="A0A067QZQ5"/>
<feature type="compositionally biased region" description="Polar residues" evidence="1">
    <location>
        <begin position="1"/>
        <end position="19"/>
    </location>
</feature>
<name>A0A067QZQ5_ZOONE</name>
<keyword evidence="3" id="KW-1185">Reference proteome</keyword>
<dbReference type="EMBL" id="KK853150">
    <property type="protein sequence ID" value="KDR10616.1"/>
    <property type="molecule type" value="Genomic_DNA"/>
</dbReference>
<dbReference type="InParanoid" id="A0A067QZQ5"/>
<organism evidence="2 3">
    <name type="scientific">Zootermopsis nevadensis</name>
    <name type="common">Dampwood termite</name>
    <dbReference type="NCBI Taxonomy" id="136037"/>
    <lineage>
        <taxon>Eukaryota</taxon>
        <taxon>Metazoa</taxon>
        <taxon>Ecdysozoa</taxon>
        <taxon>Arthropoda</taxon>
        <taxon>Hexapoda</taxon>
        <taxon>Insecta</taxon>
        <taxon>Pterygota</taxon>
        <taxon>Neoptera</taxon>
        <taxon>Polyneoptera</taxon>
        <taxon>Dictyoptera</taxon>
        <taxon>Blattodea</taxon>
        <taxon>Blattoidea</taxon>
        <taxon>Termitoidae</taxon>
        <taxon>Termopsidae</taxon>
        <taxon>Zootermopsis</taxon>
    </lineage>
</organism>
<dbReference type="Proteomes" id="UP000027135">
    <property type="component" value="Unassembled WGS sequence"/>
</dbReference>
<evidence type="ECO:0000313" key="3">
    <source>
        <dbReference type="Proteomes" id="UP000027135"/>
    </source>
</evidence>
<feature type="compositionally biased region" description="Polar residues" evidence="1">
    <location>
        <begin position="67"/>
        <end position="83"/>
    </location>
</feature>
<protein>
    <submittedName>
        <fullName evidence="2">Uncharacterized protein</fullName>
    </submittedName>
</protein>
<sequence>MQTKNVNVNQAPLNNSVQEKSFHDAAGRSNVTSLQQTTSSNSDTPLGFAATSPAPPLPPRGLLASSVVQPPGSSNTSTVQGKTFISGESCVIPR</sequence>
<reference evidence="2 3" key="1">
    <citation type="journal article" date="2014" name="Nat. Commun.">
        <title>Molecular traces of alternative social organization in a termite genome.</title>
        <authorList>
            <person name="Terrapon N."/>
            <person name="Li C."/>
            <person name="Robertson H.M."/>
            <person name="Ji L."/>
            <person name="Meng X."/>
            <person name="Booth W."/>
            <person name="Chen Z."/>
            <person name="Childers C.P."/>
            <person name="Glastad K.M."/>
            <person name="Gokhale K."/>
            <person name="Gowin J."/>
            <person name="Gronenberg W."/>
            <person name="Hermansen R.A."/>
            <person name="Hu H."/>
            <person name="Hunt B.G."/>
            <person name="Huylmans A.K."/>
            <person name="Khalil S.M."/>
            <person name="Mitchell R.D."/>
            <person name="Munoz-Torres M.C."/>
            <person name="Mustard J.A."/>
            <person name="Pan H."/>
            <person name="Reese J.T."/>
            <person name="Scharf M.E."/>
            <person name="Sun F."/>
            <person name="Vogel H."/>
            <person name="Xiao J."/>
            <person name="Yang W."/>
            <person name="Yang Z."/>
            <person name="Yang Z."/>
            <person name="Zhou J."/>
            <person name="Zhu J."/>
            <person name="Brent C.S."/>
            <person name="Elsik C.G."/>
            <person name="Goodisman M.A."/>
            <person name="Liberles D.A."/>
            <person name="Roe R.M."/>
            <person name="Vargo E.L."/>
            <person name="Vilcinskas A."/>
            <person name="Wang J."/>
            <person name="Bornberg-Bauer E."/>
            <person name="Korb J."/>
            <person name="Zhang G."/>
            <person name="Liebig J."/>
        </authorList>
    </citation>
    <scope>NUCLEOTIDE SEQUENCE [LARGE SCALE GENOMIC DNA]</scope>
    <source>
        <tissue evidence="2">Whole organism</tissue>
    </source>
</reference>
<gene>
    <name evidence="2" type="ORF">L798_15144</name>
</gene>
<evidence type="ECO:0000313" key="2">
    <source>
        <dbReference type="EMBL" id="KDR10616.1"/>
    </source>
</evidence>
<feature type="compositionally biased region" description="Polar residues" evidence="1">
    <location>
        <begin position="29"/>
        <end position="44"/>
    </location>
</feature>
<feature type="region of interest" description="Disordered" evidence="1">
    <location>
        <begin position="1"/>
        <end position="85"/>
    </location>
</feature>
<proteinExistence type="predicted"/>
<accession>A0A067QZQ5</accession>